<reference evidence="1 2" key="1">
    <citation type="submission" date="2015-06" db="EMBL/GenBank/DDBJ databases">
        <title>Genome sequencing of Thermotogales isolates from hydrothermal vents.</title>
        <authorList>
            <person name="Haverkamp T.H."/>
            <person name="Kublanov I.V."/>
            <person name="Nesbo C.L."/>
        </authorList>
    </citation>
    <scope>NUCLEOTIDE SEQUENCE [LARGE SCALE GENOMIC DNA]</scope>
    <source>
        <strain evidence="2">ik275mar</strain>
    </source>
</reference>
<proteinExistence type="predicted"/>
<name>A0ABX3IN87_9BACT</name>
<comment type="caution">
    <text evidence="1">The sequence shown here is derived from an EMBL/GenBank/DDBJ whole genome shotgun (WGS) entry which is preliminary data.</text>
</comment>
<organism evidence="1 2">
    <name type="scientific">Thermosipho affectus</name>
    <dbReference type="NCBI Taxonomy" id="660294"/>
    <lineage>
        <taxon>Bacteria</taxon>
        <taxon>Thermotogati</taxon>
        <taxon>Thermotogota</taxon>
        <taxon>Thermotogae</taxon>
        <taxon>Thermotogales</taxon>
        <taxon>Fervidobacteriaceae</taxon>
        <taxon>Thermosipho</taxon>
    </lineage>
</organism>
<evidence type="ECO:0000313" key="1">
    <source>
        <dbReference type="EMBL" id="ONN28078.1"/>
    </source>
</evidence>
<dbReference type="EMBL" id="LBFC01000002">
    <property type="protein sequence ID" value="ONN28078.1"/>
    <property type="molecule type" value="Genomic_DNA"/>
</dbReference>
<protein>
    <submittedName>
        <fullName evidence="1">Uncharacterized protein</fullName>
    </submittedName>
</protein>
<accession>A0ABX3IN87</accession>
<dbReference type="RefSeq" id="WP_077197730.1">
    <property type="nucleotide sequence ID" value="NZ_LBFC01000002.1"/>
</dbReference>
<gene>
    <name evidence="1" type="ORF">XJ44_00600</name>
</gene>
<dbReference type="Proteomes" id="UP000242616">
    <property type="component" value="Unassembled WGS sequence"/>
</dbReference>
<evidence type="ECO:0000313" key="2">
    <source>
        <dbReference type="Proteomes" id="UP000242616"/>
    </source>
</evidence>
<sequence>MNFLKNELELYKEYNKEFKADFIEINNGSRLVAGDIFVIYTTKYPIYGVIVSKTDDLNEAVYLTTEPFLASSTATRLKINHLVSTVILTHMKFYFDDEFSDKYCEFIKHVDVEEIVENYNILVSEVYSGPRKEFFSLEAKKIEKLYELFFEKIVYDDSNEVCIEFPEELKRHEEILAADTDGVKGENYVGIIKEKSLIIYLDDSLLEKKVKVFYDDRELFNGVVHDHIKITNIDGLTKEEIEKNLKISEV</sequence>
<keyword evidence="2" id="KW-1185">Reference proteome</keyword>